<dbReference type="Proteomes" id="UP001163324">
    <property type="component" value="Chromosome 7"/>
</dbReference>
<proteinExistence type="predicted"/>
<gene>
    <name evidence="1" type="ORF">N3K66_007583</name>
</gene>
<evidence type="ECO:0000313" key="2">
    <source>
        <dbReference type="Proteomes" id="UP001163324"/>
    </source>
</evidence>
<name>A0ACC0UUW9_9HYPO</name>
<sequence length="590" mass="65672">MDSSRDQLQRKKIRRVKTACRTCKKRKVKCDEGKPGCFRCLGAGIECEGYGIWDRTPAAALSSLATSPINSNHVSVKHFQSHGGKMILPPCDAHVCLRRSPPVPLRSLPCNPAALMDDVEKRYLEYFYHQVVPKVCGVFKPTRDILVILQSNHSERLLVQGILAFAAAYKSQNAAVDAAYADFTGPHLRVDDQQYALRQYLRMLSGLRTRLQNDRGNVERLVPLLCLLLAIVELLQGGGPTAVGTHIGTGLRTLTQLLETSPTAYEVFIFREAFRRMYLLSSVVSGSCSELCLLSFEASEFSGFHHIPPVFVTTYAARGYLETILASVIKLKEQCRTRRLAGSRYAQSMKEYREGLQRSLDDWDASFQRSLSDLRSQLDHRTIHGIRILQTMQAMVSIMVTAVLSPESAFDDLTDQFKILISHVVALWDATGFCVGLVFENKDEHRSGARFILHTGIIAPIYYTAIKCRVPTLRRQAISILEEARYREGLWSSASVAQAARAVMLLEEGDTFAGVDFGEAEIGSSSSGGHGGGTVLQQDDDCGRVEDSARFYDVKVLTQDDAGTKGMVQCWRRYEYGSPEPVVSYWGSET</sequence>
<organism evidence="1 2">
    <name type="scientific">Trichothecium roseum</name>
    <dbReference type="NCBI Taxonomy" id="47278"/>
    <lineage>
        <taxon>Eukaryota</taxon>
        <taxon>Fungi</taxon>
        <taxon>Dikarya</taxon>
        <taxon>Ascomycota</taxon>
        <taxon>Pezizomycotina</taxon>
        <taxon>Sordariomycetes</taxon>
        <taxon>Hypocreomycetidae</taxon>
        <taxon>Hypocreales</taxon>
        <taxon>Hypocreales incertae sedis</taxon>
        <taxon>Trichothecium</taxon>
    </lineage>
</organism>
<reference evidence="1" key="1">
    <citation type="submission" date="2022-10" db="EMBL/GenBank/DDBJ databases">
        <title>Complete Genome of Trichothecium roseum strain YXFP-22015, a Plant Pathogen Isolated from Citrus.</title>
        <authorList>
            <person name="Wang Y."/>
            <person name="Zhu L."/>
        </authorList>
    </citation>
    <scope>NUCLEOTIDE SEQUENCE</scope>
    <source>
        <strain evidence="1">YXFP-22015</strain>
    </source>
</reference>
<comment type="caution">
    <text evidence="1">The sequence shown here is derived from an EMBL/GenBank/DDBJ whole genome shotgun (WGS) entry which is preliminary data.</text>
</comment>
<keyword evidence="2" id="KW-1185">Reference proteome</keyword>
<protein>
    <submittedName>
        <fullName evidence="1">Uncharacterized protein</fullName>
    </submittedName>
</protein>
<evidence type="ECO:0000313" key="1">
    <source>
        <dbReference type="EMBL" id="KAI9897727.1"/>
    </source>
</evidence>
<dbReference type="EMBL" id="CM047946">
    <property type="protein sequence ID" value="KAI9897727.1"/>
    <property type="molecule type" value="Genomic_DNA"/>
</dbReference>
<accession>A0ACC0UUW9</accession>